<name>A0A1N7KSF3_9FLAO</name>
<dbReference type="Proteomes" id="UP000186744">
    <property type="component" value="Unassembled WGS sequence"/>
</dbReference>
<gene>
    <name evidence="1" type="ORF">SAMN05421786_101710</name>
</gene>
<accession>A0A1N7KSF3</accession>
<dbReference type="AlphaFoldDB" id="A0A1N7KSF3"/>
<dbReference type="STRING" id="373668.SAMN05421786_101710"/>
<protein>
    <submittedName>
        <fullName evidence="1">Uncharacterized protein</fullName>
    </submittedName>
</protein>
<evidence type="ECO:0000313" key="1">
    <source>
        <dbReference type="EMBL" id="SIS64481.1"/>
    </source>
</evidence>
<sequence>MWARLSFYSGGTFLGNVDSKSNIGMIVALPEAFVEARNIMRRDWDV</sequence>
<dbReference type="EMBL" id="FTOL01000001">
    <property type="protein sequence ID" value="SIS64481.1"/>
    <property type="molecule type" value="Genomic_DNA"/>
</dbReference>
<keyword evidence="2" id="KW-1185">Reference proteome</keyword>
<evidence type="ECO:0000313" key="2">
    <source>
        <dbReference type="Proteomes" id="UP000186744"/>
    </source>
</evidence>
<reference evidence="2" key="1">
    <citation type="submission" date="2017-01" db="EMBL/GenBank/DDBJ databases">
        <authorList>
            <person name="Varghese N."/>
            <person name="Submissions S."/>
        </authorList>
    </citation>
    <scope>NUCLEOTIDE SEQUENCE [LARGE SCALE GENOMIC DNA]</scope>
    <source>
        <strain evidence="2">DSM 18017</strain>
    </source>
</reference>
<organism evidence="1 2">
    <name type="scientific">Chryseobacterium ureilyticum</name>
    <dbReference type="NCBI Taxonomy" id="373668"/>
    <lineage>
        <taxon>Bacteria</taxon>
        <taxon>Pseudomonadati</taxon>
        <taxon>Bacteroidota</taxon>
        <taxon>Flavobacteriia</taxon>
        <taxon>Flavobacteriales</taxon>
        <taxon>Weeksellaceae</taxon>
        <taxon>Chryseobacterium group</taxon>
        <taxon>Chryseobacterium</taxon>
    </lineage>
</organism>
<proteinExistence type="predicted"/>